<organism evidence="1 2">
    <name type="scientific">Streptomyces caeni</name>
    <dbReference type="NCBI Taxonomy" id="2307231"/>
    <lineage>
        <taxon>Bacteria</taxon>
        <taxon>Bacillati</taxon>
        <taxon>Actinomycetota</taxon>
        <taxon>Actinomycetes</taxon>
        <taxon>Kitasatosporales</taxon>
        <taxon>Streptomycetaceae</taxon>
        <taxon>Streptomyces</taxon>
    </lineage>
</organism>
<dbReference type="Proteomes" id="UP001597261">
    <property type="component" value="Unassembled WGS sequence"/>
</dbReference>
<accession>A0ABW4IJJ0</accession>
<dbReference type="EMBL" id="JBHUDX010000005">
    <property type="protein sequence ID" value="MFD1657106.1"/>
    <property type="molecule type" value="Genomic_DNA"/>
</dbReference>
<reference evidence="2" key="1">
    <citation type="journal article" date="2019" name="Int. J. Syst. Evol. Microbiol.">
        <title>The Global Catalogue of Microorganisms (GCM) 10K type strain sequencing project: providing services to taxonomists for standard genome sequencing and annotation.</title>
        <authorList>
            <consortium name="The Broad Institute Genomics Platform"/>
            <consortium name="The Broad Institute Genome Sequencing Center for Infectious Disease"/>
            <person name="Wu L."/>
            <person name="Ma J."/>
        </authorList>
    </citation>
    <scope>NUCLEOTIDE SEQUENCE [LARGE SCALE GENOMIC DNA]</scope>
    <source>
        <strain evidence="2">CGMCC 1.12470</strain>
    </source>
</reference>
<proteinExistence type="predicted"/>
<gene>
    <name evidence="1" type="ORF">ACFSL4_02370</name>
</gene>
<protein>
    <submittedName>
        <fullName evidence="1">Uncharacterized protein</fullName>
    </submittedName>
</protein>
<evidence type="ECO:0000313" key="1">
    <source>
        <dbReference type="EMBL" id="MFD1657106.1"/>
    </source>
</evidence>
<name>A0ABW4IJJ0_9ACTN</name>
<keyword evidence="2" id="KW-1185">Reference proteome</keyword>
<dbReference type="RefSeq" id="WP_381077732.1">
    <property type="nucleotide sequence ID" value="NZ_JBHUDX010000005.1"/>
</dbReference>
<evidence type="ECO:0000313" key="2">
    <source>
        <dbReference type="Proteomes" id="UP001597261"/>
    </source>
</evidence>
<sequence>MGDQPDRQRAIDAIVRRHRPHLMSGAFVCDDSTPAFVDCLRRRVPDLRCADAGQSSE</sequence>
<comment type="caution">
    <text evidence="1">The sequence shown here is derived from an EMBL/GenBank/DDBJ whole genome shotgun (WGS) entry which is preliminary data.</text>
</comment>